<dbReference type="Gene3D" id="3.90.550.10">
    <property type="entry name" value="Spore Coat Polysaccharide Biosynthesis Protein SpsA, Chain A"/>
    <property type="match status" value="1"/>
</dbReference>
<dbReference type="GO" id="GO:0016757">
    <property type="term" value="F:glycosyltransferase activity"/>
    <property type="evidence" value="ECO:0007669"/>
    <property type="project" value="UniProtKB-KW"/>
</dbReference>
<dbReference type="EC" id="2.4.-.-" evidence="2"/>
<keyword evidence="2" id="KW-0328">Glycosyltransferase</keyword>
<reference evidence="2 3" key="1">
    <citation type="submission" date="2024-04" db="EMBL/GenBank/DDBJ databases">
        <title>Okeanomitos corallinicola gen. &amp; sp. nov. (Nostocales, Cyanobacteria), a new toxic marine heterocyst-forming cyanobacterium from a coral reef.</title>
        <authorList>
            <person name="Li H."/>
            <person name="Li R."/>
            <person name="Kang J."/>
            <person name="Hii K.S."/>
            <person name="Mohamed H.F."/>
            <person name="Xu X."/>
            <person name="Luo Z."/>
        </authorList>
    </citation>
    <scope>NUCLEOTIDE SEQUENCE [LARGE SCALE GENOMIC DNA]</scope>
    <source>
        <strain evidence="2 3">TIOX110</strain>
    </source>
</reference>
<dbReference type="InterPro" id="IPR029044">
    <property type="entry name" value="Nucleotide-diphossugar_trans"/>
</dbReference>
<keyword evidence="3" id="KW-1185">Reference proteome</keyword>
<evidence type="ECO:0000259" key="1">
    <source>
        <dbReference type="Pfam" id="PF00535"/>
    </source>
</evidence>
<dbReference type="Pfam" id="PF00535">
    <property type="entry name" value="Glycos_transf_2"/>
    <property type="match status" value="1"/>
</dbReference>
<evidence type="ECO:0000313" key="2">
    <source>
        <dbReference type="EMBL" id="WZB88909.1"/>
    </source>
</evidence>
<accession>A0ABZ2UU41</accession>
<dbReference type="PANTHER" id="PTHR22916:SF3">
    <property type="entry name" value="UDP-GLCNAC:BETAGAL BETA-1,3-N-ACETYLGLUCOSAMINYLTRANSFERASE-LIKE PROTEIN 1"/>
    <property type="match status" value="1"/>
</dbReference>
<dbReference type="PANTHER" id="PTHR22916">
    <property type="entry name" value="GLYCOSYLTRANSFERASE"/>
    <property type="match status" value="1"/>
</dbReference>
<protein>
    <submittedName>
        <fullName evidence="2">Glycosyltransferase family 2 protein</fullName>
        <ecNumber evidence="2">2.4.-.-</ecNumber>
    </submittedName>
</protein>
<name>A0ABZ2UU41_9CYAN</name>
<evidence type="ECO:0000313" key="3">
    <source>
        <dbReference type="Proteomes" id="UP001483337"/>
    </source>
</evidence>
<dbReference type="EMBL" id="CP150886">
    <property type="protein sequence ID" value="WZB88909.1"/>
    <property type="molecule type" value="Genomic_DNA"/>
</dbReference>
<dbReference type="Proteomes" id="UP001483337">
    <property type="component" value="Chromosome"/>
</dbReference>
<feature type="domain" description="Glycosyltransferase 2-like" evidence="1">
    <location>
        <begin position="9"/>
        <end position="154"/>
    </location>
</feature>
<dbReference type="SUPFAM" id="SSF53448">
    <property type="entry name" value="Nucleotide-diphospho-sugar transferases"/>
    <property type="match status" value="1"/>
</dbReference>
<dbReference type="CDD" id="cd00761">
    <property type="entry name" value="Glyco_tranf_GTA_type"/>
    <property type="match status" value="1"/>
</dbReference>
<proteinExistence type="predicted"/>
<dbReference type="RefSeq" id="WP_353931814.1">
    <property type="nucleotide sequence ID" value="NZ_CP150886.1"/>
</dbReference>
<dbReference type="InterPro" id="IPR001173">
    <property type="entry name" value="Glyco_trans_2-like"/>
</dbReference>
<organism evidence="2 3">
    <name type="scientific">Okeanomitos corallinicola TIOX110</name>
    <dbReference type="NCBI Taxonomy" id="3133117"/>
    <lineage>
        <taxon>Bacteria</taxon>
        <taxon>Bacillati</taxon>
        <taxon>Cyanobacteriota</taxon>
        <taxon>Cyanophyceae</taxon>
        <taxon>Nostocales</taxon>
        <taxon>Aphanizomenonaceae</taxon>
        <taxon>Okeanomitos</taxon>
    </lineage>
</organism>
<gene>
    <name evidence="2" type="ORF">WJM97_04300</name>
</gene>
<sequence length="359" mass="42076">MGVNQPLISVVMTTYNHEKYIDESIRSVLEQTFSNFEFIIVNDGSTDNTDKIIQSYLNDNRIIYIFQENQGPSAAVNQGILKANGKYIALMSGDDICYPERLQKQYNYSNLEATRIIFSWVDFIDDDSNQLASKHFAKNFFNATNKTRAEILKSLFFNGNYLCSVTAFIEKNILLEAGLFNLSSIQLQDFDMWIKLVKKYEISVIPEKLVKYRIRNDSKNLSHPNNNYLRSGFESCQIYRNFFDDVSIELFKESFRDKIKNNDFHEGIEYELEKAFLYLNSNFIYVRNIGAEKLFYLLQNHHILAIAKENYSFGLTQLYELTNDIDNLNGIFSKYSTRFYKIYKLWINLARLIKAKIVK</sequence>
<keyword evidence="2" id="KW-0808">Transferase</keyword>